<sequence length="209" mass="23568">MTVLAARDISCEKQDRILFENVHLQINAGELVLLRGENGAGKTSLLRILVGLSQPQQGCVSICGSDVYQDGEQASHAFMYFGHKLGISALLTPIENLQYWCCQHHISVSEQTIVNTLEQLGLEGLETLPVKHLSQGQQRRVSLARFWLQSQAKLWVLDEPMTALDVNMVKMFEQHIQSFLLSGGAVIMTSHQSINIDYPNREFALEYRW</sequence>
<proteinExistence type="predicted"/>
<dbReference type="SMART" id="SM00382">
    <property type="entry name" value="AAA"/>
    <property type="match status" value="1"/>
</dbReference>
<evidence type="ECO:0000256" key="5">
    <source>
        <dbReference type="ARBA" id="ARBA00022967"/>
    </source>
</evidence>
<evidence type="ECO:0000313" key="8">
    <source>
        <dbReference type="EMBL" id="MFC4700094.1"/>
    </source>
</evidence>
<dbReference type="InterPro" id="IPR017871">
    <property type="entry name" value="ABC_transporter-like_CS"/>
</dbReference>
<dbReference type="InterPro" id="IPR003439">
    <property type="entry name" value="ABC_transporter-like_ATP-bd"/>
</dbReference>
<dbReference type="EMBL" id="JBHSGU010000002">
    <property type="protein sequence ID" value="MFC4700094.1"/>
    <property type="molecule type" value="Genomic_DNA"/>
</dbReference>
<dbReference type="InterPro" id="IPR005895">
    <property type="entry name" value="ABC_transptr_haem_export_CcmA"/>
</dbReference>
<dbReference type="NCBIfam" id="TIGR01189">
    <property type="entry name" value="ccmA"/>
    <property type="match status" value="1"/>
</dbReference>
<dbReference type="PROSITE" id="PS50893">
    <property type="entry name" value="ABC_TRANSPORTER_2"/>
    <property type="match status" value="1"/>
</dbReference>
<keyword evidence="3" id="KW-0201">Cytochrome c-type biogenesis</keyword>
<dbReference type="PROSITE" id="PS00211">
    <property type="entry name" value="ABC_TRANSPORTER_1"/>
    <property type="match status" value="1"/>
</dbReference>
<dbReference type="InterPro" id="IPR027417">
    <property type="entry name" value="P-loop_NTPase"/>
</dbReference>
<keyword evidence="2" id="KW-0547">Nucleotide-binding</keyword>
<keyword evidence="5" id="KW-1278">Translocase</keyword>
<keyword evidence="9" id="KW-1185">Reference proteome</keyword>
<dbReference type="PANTHER" id="PTHR43499">
    <property type="entry name" value="ABC TRANSPORTER I FAMILY MEMBER 1"/>
    <property type="match status" value="1"/>
</dbReference>
<comment type="caution">
    <text evidence="8">The sequence shown here is derived from an EMBL/GenBank/DDBJ whole genome shotgun (WGS) entry which is preliminary data.</text>
</comment>
<evidence type="ECO:0000313" key="9">
    <source>
        <dbReference type="Proteomes" id="UP001595897"/>
    </source>
</evidence>
<evidence type="ECO:0000256" key="2">
    <source>
        <dbReference type="ARBA" id="ARBA00022741"/>
    </source>
</evidence>
<dbReference type="NCBIfam" id="NF010061">
    <property type="entry name" value="PRK13538.1"/>
    <property type="match status" value="1"/>
</dbReference>
<keyword evidence="4" id="KW-0067">ATP-binding</keyword>
<dbReference type="PANTHER" id="PTHR43499:SF1">
    <property type="entry name" value="ABC TRANSPORTER I FAMILY MEMBER 1"/>
    <property type="match status" value="1"/>
</dbReference>
<gene>
    <name evidence="8" type="primary">ccmA</name>
    <name evidence="8" type="ORF">ACFO4O_08010</name>
</gene>
<accession>A0ABV9LVN5</accession>
<reference evidence="9" key="1">
    <citation type="journal article" date="2019" name="Int. J. Syst. Evol. Microbiol.">
        <title>The Global Catalogue of Microorganisms (GCM) 10K type strain sequencing project: providing services to taxonomists for standard genome sequencing and annotation.</title>
        <authorList>
            <consortium name="The Broad Institute Genomics Platform"/>
            <consortium name="The Broad Institute Genome Sequencing Center for Infectious Disease"/>
            <person name="Wu L."/>
            <person name="Ma J."/>
        </authorList>
    </citation>
    <scope>NUCLEOTIDE SEQUENCE [LARGE SCALE GENOMIC DNA]</scope>
    <source>
        <strain evidence="9">KACC 12507</strain>
    </source>
</reference>
<dbReference type="InterPro" id="IPR003593">
    <property type="entry name" value="AAA+_ATPase"/>
</dbReference>
<evidence type="ECO:0000256" key="4">
    <source>
        <dbReference type="ARBA" id="ARBA00022840"/>
    </source>
</evidence>
<organism evidence="8 9">
    <name type="scientific">Glaciecola siphonariae</name>
    <dbReference type="NCBI Taxonomy" id="521012"/>
    <lineage>
        <taxon>Bacteria</taxon>
        <taxon>Pseudomonadati</taxon>
        <taxon>Pseudomonadota</taxon>
        <taxon>Gammaproteobacteria</taxon>
        <taxon>Alteromonadales</taxon>
        <taxon>Alteromonadaceae</taxon>
        <taxon>Glaciecola</taxon>
    </lineage>
</organism>
<protein>
    <submittedName>
        <fullName evidence="8">Cytochrome c biogenesis heme-transporting ATPase CcmA</fullName>
    </submittedName>
</protein>
<dbReference type="Proteomes" id="UP001595897">
    <property type="component" value="Unassembled WGS sequence"/>
</dbReference>
<dbReference type="SUPFAM" id="SSF52540">
    <property type="entry name" value="P-loop containing nucleoside triphosphate hydrolases"/>
    <property type="match status" value="1"/>
</dbReference>
<dbReference type="Gene3D" id="3.40.50.300">
    <property type="entry name" value="P-loop containing nucleotide triphosphate hydrolases"/>
    <property type="match status" value="1"/>
</dbReference>
<dbReference type="Pfam" id="PF00005">
    <property type="entry name" value="ABC_tran"/>
    <property type="match status" value="1"/>
</dbReference>
<dbReference type="RefSeq" id="WP_382407218.1">
    <property type="nucleotide sequence ID" value="NZ_JBHSGU010000002.1"/>
</dbReference>
<evidence type="ECO:0000256" key="3">
    <source>
        <dbReference type="ARBA" id="ARBA00022748"/>
    </source>
</evidence>
<keyword evidence="6" id="KW-0472">Membrane</keyword>
<evidence type="ECO:0000256" key="6">
    <source>
        <dbReference type="ARBA" id="ARBA00023136"/>
    </source>
</evidence>
<evidence type="ECO:0000259" key="7">
    <source>
        <dbReference type="PROSITE" id="PS50893"/>
    </source>
</evidence>
<evidence type="ECO:0000256" key="1">
    <source>
        <dbReference type="ARBA" id="ARBA00022448"/>
    </source>
</evidence>
<name>A0ABV9LVN5_9ALTE</name>
<keyword evidence="1" id="KW-0813">Transport</keyword>
<feature type="domain" description="ABC transporter" evidence="7">
    <location>
        <begin position="4"/>
        <end position="208"/>
    </location>
</feature>